<geneLocation type="plasmid" evidence="1 2">
    <name>unnamed</name>
</geneLocation>
<gene>
    <name evidence="1" type="ORF">FEE40_12845</name>
</gene>
<organism evidence="1 2">
    <name type="scientific">Ligilactobacillus murinus</name>
    <dbReference type="NCBI Taxonomy" id="1622"/>
    <lineage>
        <taxon>Bacteria</taxon>
        <taxon>Bacillati</taxon>
        <taxon>Bacillota</taxon>
        <taxon>Bacilli</taxon>
        <taxon>Lactobacillales</taxon>
        <taxon>Lactobacillaceae</taxon>
        <taxon>Ligilactobacillus</taxon>
    </lineage>
</organism>
<dbReference type="EMBL" id="CP040853">
    <property type="protein sequence ID" value="QIA91096.1"/>
    <property type="molecule type" value="Genomic_DNA"/>
</dbReference>
<accession>A0AAE6WHV7</accession>
<sequence length="135" mass="15492">MKKLKKITTLILLSIVCSTALTGCRALKSKPIKGETNISYQKMKKQNKRTYPLVYFENVANTFKGSPSYVIGYRKENGVVVKKTLNADSENYKEIVDPDLDVPYVVIDGIDYYIHRPPYYIFNQEKVEGEVSEKE</sequence>
<evidence type="ECO:0000313" key="1">
    <source>
        <dbReference type="EMBL" id="QIA91096.1"/>
    </source>
</evidence>
<dbReference type="PROSITE" id="PS51257">
    <property type="entry name" value="PROKAR_LIPOPROTEIN"/>
    <property type="match status" value="1"/>
</dbReference>
<dbReference type="RefSeq" id="WP_163587453.1">
    <property type="nucleotide sequence ID" value="NZ_CP040853.1"/>
</dbReference>
<proteinExistence type="predicted"/>
<protein>
    <submittedName>
        <fullName evidence="1">Uncharacterized protein</fullName>
    </submittedName>
</protein>
<keyword evidence="1" id="KW-0614">Plasmid</keyword>
<dbReference type="AlphaFoldDB" id="A0AAE6WHV7"/>
<dbReference type="Proteomes" id="UP000463931">
    <property type="component" value="Plasmid unnamed"/>
</dbReference>
<name>A0AAE6WHV7_9LACO</name>
<evidence type="ECO:0000313" key="2">
    <source>
        <dbReference type="Proteomes" id="UP000463931"/>
    </source>
</evidence>
<reference evidence="1 2" key="1">
    <citation type="journal article" date="2019" name="Nat. Med.">
        <title>Preventing dysbiosis of the neonatal mouse intestinal microbiome protects against late-onset sepsis.</title>
        <authorList>
            <person name="Singer J.R."/>
            <person name="Blosser E.G."/>
            <person name="Zindl C.L."/>
            <person name="Silberger D.J."/>
            <person name="Conlan S."/>
            <person name="Laufer V.A."/>
            <person name="DiToro D."/>
            <person name="Deming C."/>
            <person name="Kumar R."/>
            <person name="Morrow C.D."/>
            <person name="Segre J.A."/>
            <person name="Gray M.J."/>
            <person name="Randolph D.A."/>
            <person name="Weaver C.T."/>
        </authorList>
    </citation>
    <scope>NUCLEOTIDE SEQUENCE [LARGE SCALE GENOMIC DNA]</scope>
    <source>
        <strain evidence="1 2">V10</strain>
    </source>
</reference>